<dbReference type="SUPFAM" id="SSF50692">
    <property type="entry name" value="ADC-like"/>
    <property type="match status" value="1"/>
</dbReference>
<dbReference type="EMBL" id="PPPD01000002">
    <property type="protein sequence ID" value="PNY79829.1"/>
    <property type="molecule type" value="Genomic_DNA"/>
</dbReference>
<dbReference type="RefSeq" id="WP_103313813.1">
    <property type="nucleotide sequence ID" value="NZ_PPPD01000002.1"/>
</dbReference>
<dbReference type="OrthoDB" id="9803192at2"/>
<dbReference type="GO" id="GO:0043546">
    <property type="term" value="F:molybdopterin cofactor binding"/>
    <property type="evidence" value="ECO:0007669"/>
    <property type="project" value="InterPro"/>
</dbReference>
<evidence type="ECO:0000256" key="4">
    <source>
        <dbReference type="ARBA" id="ARBA00023014"/>
    </source>
</evidence>
<reference evidence="6 7" key="1">
    <citation type="submission" date="2018-01" db="EMBL/GenBank/DDBJ databases">
        <title>Deinococcus koreensis sp. nov., a radiation-resistant bacterium isolated from river water.</title>
        <authorList>
            <person name="Choi A."/>
        </authorList>
    </citation>
    <scope>NUCLEOTIDE SEQUENCE [LARGE SCALE GENOMIC DNA]</scope>
    <source>
        <strain evidence="6 7">SJW1-2</strain>
    </source>
</reference>
<keyword evidence="4" id="KW-0411">Iron-sulfur</keyword>
<proteinExistence type="inferred from homology"/>
<feature type="domain" description="4Fe-4S Mo/W bis-MGD-type" evidence="5">
    <location>
        <begin position="9"/>
        <end position="65"/>
    </location>
</feature>
<dbReference type="InterPro" id="IPR006657">
    <property type="entry name" value="MoPterin_dinucl-bd_dom"/>
</dbReference>
<evidence type="ECO:0000256" key="1">
    <source>
        <dbReference type="ARBA" id="ARBA00010312"/>
    </source>
</evidence>
<dbReference type="Proteomes" id="UP000236379">
    <property type="component" value="Unassembled WGS sequence"/>
</dbReference>
<name>A0A2K3UTH1_9DEIO</name>
<evidence type="ECO:0000256" key="2">
    <source>
        <dbReference type="ARBA" id="ARBA00022723"/>
    </source>
</evidence>
<evidence type="ECO:0000256" key="3">
    <source>
        <dbReference type="ARBA" id="ARBA00023004"/>
    </source>
</evidence>
<keyword evidence="3" id="KW-0408">Iron</keyword>
<dbReference type="Gene3D" id="3.40.228.10">
    <property type="entry name" value="Dimethylsulfoxide Reductase, domain 2"/>
    <property type="match status" value="1"/>
</dbReference>
<comment type="caution">
    <text evidence="6">The sequence shown here is derived from an EMBL/GenBank/DDBJ whole genome shotgun (WGS) entry which is preliminary data.</text>
</comment>
<dbReference type="AlphaFoldDB" id="A0A2K3UTH1"/>
<dbReference type="SMART" id="SM00926">
    <property type="entry name" value="Molybdop_Fe4S4"/>
    <property type="match status" value="1"/>
</dbReference>
<dbReference type="Gene3D" id="2.40.40.20">
    <property type="match status" value="1"/>
</dbReference>
<keyword evidence="2" id="KW-0479">Metal-binding</keyword>
<dbReference type="PROSITE" id="PS51669">
    <property type="entry name" value="4FE4S_MOW_BIS_MGD"/>
    <property type="match status" value="1"/>
</dbReference>
<gene>
    <name evidence="6" type="ORF">CVO96_17980</name>
</gene>
<dbReference type="Pfam" id="PF04879">
    <property type="entry name" value="Molybdop_Fe4S4"/>
    <property type="match status" value="1"/>
</dbReference>
<dbReference type="SUPFAM" id="SSF53706">
    <property type="entry name" value="Formate dehydrogenase/DMSO reductase, domains 1-3"/>
    <property type="match status" value="1"/>
</dbReference>
<dbReference type="InterPro" id="IPR006656">
    <property type="entry name" value="Mopterin_OxRdtase"/>
</dbReference>
<dbReference type="PANTHER" id="PTHR43742:SF2">
    <property type="entry name" value="ASSIMILATORY NITRATE REDUCTASE CATALYTIC SUBUNIT"/>
    <property type="match status" value="1"/>
</dbReference>
<sequence>MTHSTSPADGVYYRACNLCEAICGLQLTVQGGRVTDVRGDPDDVLSRGHICPKGTALPDLHADPDRLRRPLRRVGPPGEQAWEELEWDEALDYVSARLQDIRERHGPDAVATFQGNPSVHNSGTLLSAGAFLKAIGSRNRFTATSTDQLPHHFAAAEMFGHPLLLPIPDIDRTDFFLMLGANPLASNGSIMTAPGMRERLKGVRERGGRVVLLDPRRTESAAHATDFHFIRPGTDALLLLALLQVIFAEGLERPGHLAEFTDGLDAVRQAAAPFAPERVSGRTGVPAEVIRTLARDFAGAGRAVAYGRIGLSVQEFGGLCQWLVNVLNVVTGHFDTPGGAMFPAPAFDLLMRAKRGEVHHGRFASRVRGLPEFDGELPNVTMAEEMTTPGEGQVRALVTVAGNPVLSTPDGAGLDRALAGLEFMVSIDPYLNETTRHAHVILPPATGLEVAHYDVIFHHFAVRNTARYSEPLFPIGADQRFDFQIFGGLVQRLSGKAGSTPEQRLELGLKHGPYQTSLEELRAHPHGIDYGPLQPCLPERLLSAEGRLNLAPAPMLADLGRLEASLAESTPPLVLIGRRQLRSNNSWMHNTPRLMRGPQRCTLLLNPADAAGLEDGQEVVVESRVGQVTVPLELTPDVMPGVACLPHGFGHGRAGVRLGVAQDHAGVSVNDLTDPARVDSLTGNAALNGVPVSVRAAAVLEPAPLQQSVQQSAALSAD</sequence>
<comment type="similarity">
    <text evidence="1">Belongs to the prokaryotic molybdopterin-containing oxidoreductase family.</text>
</comment>
<dbReference type="GO" id="GO:0016491">
    <property type="term" value="F:oxidoreductase activity"/>
    <property type="evidence" value="ECO:0007669"/>
    <property type="project" value="InterPro"/>
</dbReference>
<dbReference type="InterPro" id="IPR050612">
    <property type="entry name" value="Prok_Mopterin_Oxidored"/>
</dbReference>
<keyword evidence="7" id="KW-1185">Reference proteome</keyword>
<dbReference type="Gene3D" id="2.20.25.90">
    <property type="entry name" value="ADC-like domains"/>
    <property type="match status" value="1"/>
</dbReference>
<dbReference type="GO" id="GO:0046872">
    <property type="term" value="F:metal ion binding"/>
    <property type="evidence" value="ECO:0007669"/>
    <property type="project" value="UniProtKB-KW"/>
</dbReference>
<protein>
    <submittedName>
        <fullName evidence="6">Dehydrogenase</fullName>
    </submittedName>
</protein>
<dbReference type="Pfam" id="PF00384">
    <property type="entry name" value="Molybdopterin"/>
    <property type="match status" value="1"/>
</dbReference>
<evidence type="ECO:0000259" key="5">
    <source>
        <dbReference type="PROSITE" id="PS51669"/>
    </source>
</evidence>
<dbReference type="Pfam" id="PF01568">
    <property type="entry name" value="Molydop_binding"/>
    <property type="match status" value="1"/>
</dbReference>
<organism evidence="6 7">
    <name type="scientific">Deinococcus koreensis</name>
    <dbReference type="NCBI Taxonomy" id="2054903"/>
    <lineage>
        <taxon>Bacteria</taxon>
        <taxon>Thermotogati</taxon>
        <taxon>Deinococcota</taxon>
        <taxon>Deinococci</taxon>
        <taxon>Deinococcales</taxon>
        <taxon>Deinococcaceae</taxon>
        <taxon>Deinococcus</taxon>
    </lineage>
</organism>
<dbReference type="InterPro" id="IPR009010">
    <property type="entry name" value="Asp_de-COase-like_dom_sf"/>
</dbReference>
<accession>A0A2K3UTH1</accession>
<evidence type="ECO:0000313" key="6">
    <source>
        <dbReference type="EMBL" id="PNY79829.1"/>
    </source>
</evidence>
<dbReference type="GO" id="GO:0051536">
    <property type="term" value="F:iron-sulfur cluster binding"/>
    <property type="evidence" value="ECO:0007669"/>
    <property type="project" value="UniProtKB-KW"/>
</dbReference>
<dbReference type="InterPro" id="IPR006963">
    <property type="entry name" value="Mopterin_OxRdtase_4Fe-4S_dom"/>
</dbReference>
<dbReference type="PANTHER" id="PTHR43742">
    <property type="entry name" value="TRIMETHYLAMINE-N-OXIDE REDUCTASE"/>
    <property type="match status" value="1"/>
</dbReference>
<dbReference type="Gene3D" id="3.40.50.740">
    <property type="match status" value="1"/>
</dbReference>
<evidence type="ECO:0000313" key="7">
    <source>
        <dbReference type="Proteomes" id="UP000236379"/>
    </source>
</evidence>